<dbReference type="Proteomes" id="UP000515146">
    <property type="component" value="Unplaced"/>
</dbReference>
<evidence type="ECO:0000256" key="9">
    <source>
        <dbReference type="ARBA" id="ARBA00022982"/>
    </source>
</evidence>
<keyword evidence="6" id="KW-0679">Respiratory chain</keyword>
<comment type="subunit">
    <text evidence="4">Complex I is composed of 45 different subunits.</text>
</comment>
<evidence type="ECO:0000256" key="5">
    <source>
        <dbReference type="ARBA" id="ARBA00022448"/>
    </source>
</evidence>
<dbReference type="Pfam" id="PF14813">
    <property type="entry name" value="NADH_B2"/>
    <property type="match status" value="1"/>
</dbReference>
<dbReference type="AlphaFoldDB" id="A0A6P6Y554"/>
<evidence type="ECO:0000256" key="1">
    <source>
        <dbReference type="ARBA" id="ARBA00003195"/>
    </source>
</evidence>
<name>A0A6P6Y554_DERPT</name>
<organism evidence="12 13">
    <name type="scientific">Dermatophagoides pteronyssinus</name>
    <name type="common">European house dust mite</name>
    <dbReference type="NCBI Taxonomy" id="6956"/>
    <lineage>
        <taxon>Eukaryota</taxon>
        <taxon>Metazoa</taxon>
        <taxon>Ecdysozoa</taxon>
        <taxon>Arthropoda</taxon>
        <taxon>Chelicerata</taxon>
        <taxon>Arachnida</taxon>
        <taxon>Acari</taxon>
        <taxon>Acariformes</taxon>
        <taxon>Sarcoptiformes</taxon>
        <taxon>Astigmata</taxon>
        <taxon>Psoroptidia</taxon>
        <taxon>Analgoidea</taxon>
        <taxon>Pyroglyphidae</taxon>
        <taxon>Dermatophagoidinae</taxon>
        <taxon>Dermatophagoides</taxon>
    </lineage>
</organism>
<dbReference type="GO" id="GO:0005743">
    <property type="term" value="C:mitochondrial inner membrane"/>
    <property type="evidence" value="ECO:0007669"/>
    <property type="project" value="UniProtKB-SubCell"/>
</dbReference>
<evidence type="ECO:0000256" key="4">
    <source>
        <dbReference type="ARBA" id="ARBA00011533"/>
    </source>
</evidence>
<dbReference type="FunCoup" id="A0A6P6Y554">
    <property type="interactions" value="102"/>
</dbReference>
<keyword evidence="11" id="KW-0472">Membrane</keyword>
<dbReference type="GeneID" id="113794265"/>
<evidence type="ECO:0000256" key="7">
    <source>
        <dbReference type="ARBA" id="ARBA00022792"/>
    </source>
</evidence>
<protein>
    <submittedName>
        <fullName evidence="13">NADH dehydrogenase [ubiquinone] 1 beta subcomplex subunit 2, mitochondrial-like</fullName>
    </submittedName>
</protein>
<dbReference type="PANTHER" id="PTHR15223:SF1">
    <property type="entry name" value="NADH DEHYDROGENASE [UBIQUINONE] 1 BETA SUBCOMPLEX SUBUNIT 2, MITOCHONDRIAL"/>
    <property type="match status" value="1"/>
</dbReference>
<dbReference type="GO" id="GO:0045271">
    <property type="term" value="C:respiratory chain complex I"/>
    <property type="evidence" value="ECO:0007669"/>
    <property type="project" value="InterPro"/>
</dbReference>
<dbReference type="PANTHER" id="PTHR15223">
    <property type="entry name" value="NADH-UBIQUINONE OXIDOREDUCTASE AGGG SUBUNIT"/>
    <property type="match status" value="1"/>
</dbReference>
<dbReference type="InterPro" id="IPR026627">
    <property type="entry name" value="NDUFB2_animal"/>
</dbReference>
<evidence type="ECO:0000313" key="12">
    <source>
        <dbReference type="Proteomes" id="UP000515146"/>
    </source>
</evidence>
<keyword evidence="8" id="KW-0809">Transit peptide</keyword>
<gene>
    <name evidence="13" type="primary">LOC113794265</name>
</gene>
<dbReference type="OMA" id="GANFCAT"/>
<keyword evidence="7" id="KW-0999">Mitochondrion inner membrane</keyword>
<keyword evidence="5" id="KW-0813">Transport</keyword>
<dbReference type="OrthoDB" id="6241903at2759"/>
<reference evidence="13" key="1">
    <citation type="submission" date="2025-08" db="UniProtKB">
        <authorList>
            <consortium name="RefSeq"/>
        </authorList>
    </citation>
    <scope>IDENTIFICATION</scope>
    <source>
        <strain evidence="13">Airmid</strain>
    </source>
</reference>
<evidence type="ECO:0000313" key="13">
    <source>
        <dbReference type="RefSeq" id="XP_027200171.1"/>
    </source>
</evidence>
<proteinExistence type="inferred from homology"/>
<comment type="subcellular location">
    <subcellularLocation>
        <location evidence="2">Mitochondrion inner membrane</location>
        <topology evidence="2">Peripheral membrane protein</topology>
        <orientation evidence="2">Matrix side</orientation>
    </subcellularLocation>
</comment>
<accession>A0A6P6Y554</accession>
<evidence type="ECO:0000256" key="3">
    <source>
        <dbReference type="ARBA" id="ARBA00005923"/>
    </source>
</evidence>
<evidence type="ECO:0000256" key="10">
    <source>
        <dbReference type="ARBA" id="ARBA00023128"/>
    </source>
</evidence>
<comment type="function">
    <text evidence="1">Accessory subunit of the mitochondrial membrane respiratory chain NADH dehydrogenase (Complex I), that is believed not to be involved in catalysis. Complex I functions in the transfer of electrons from NADH to the respiratory chain. The immediate electron acceptor for the enzyme is believed to be ubiquinone.</text>
</comment>
<evidence type="ECO:0000256" key="8">
    <source>
        <dbReference type="ARBA" id="ARBA00022946"/>
    </source>
</evidence>
<evidence type="ECO:0000256" key="2">
    <source>
        <dbReference type="ARBA" id="ARBA00004443"/>
    </source>
</evidence>
<sequence length="91" mass="11152">MIPFRQFLRPISRSVVIRNVNQRNSSHYIGYRELNYDPARPKQKMMAEFLAGIMYWWIGWHFITDWRHLVGEFIWPQRSEWTNKELGIPDK</sequence>
<keyword evidence="9" id="KW-0249">Electron transport</keyword>
<dbReference type="InParanoid" id="A0A6P6Y554"/>
<keyword evidence="12" id="KW-1185">Reference proteome</keyword>
<comment type="similarity">
    <text evidence="3">Belongs to the complex I NDUFB2 subunit family.</text>
</comment>
<evidence type="ECO:0000256" key="6">
    <source>
        <dbReference type="ARBA" id="ARBA00022660"/>
    </source>
</evidence>
<dbReference type="GO" id="GO:0032981">
    <property type="term" value="P:mitochondrial respiratory chain complex I assembly"/>
    <property type="evidence" value="ECO:0007669"/>
    <property type="project" value="TreeGrafter"/>
</dbReference>
<dbReference type="KEGG" id="dpte:113794265"/>
<dbReference type="RefSeq" id="XP_027200171.1">
    <property type="nucleotide sequence ID" value="XM_027344370.1"/>
</dbReference>
<keyword evidence="10" id="KW-0496">Mitochondrion</keyword>
<evidence type="ECO:0000256" key="11">
    <source>
        <dbReference type="ARBA" id="ARBA00023136"/>
    </source>
</evidence>